<keyword evidence="1" id="KW-0573">Peptidoglycan synthesis</keyword>
<keyword evidence="1" id="KW-0961">Cell wall biogenesis/degradation</keyword>
<dbReference type="Proteomes" id="UP000187344">
    <property type="component" value="Unassembled WGS sequence"/>
</dbReference>
<dbReference type="GO" id="GO:0009252">
    <property type="term" value="P:peptidoglycan biosynthetic process"/>
    <property type="evidence" value="ECO:0007669"/>
    <property type="project" value="UniProtKB-KW"/>
</dbReference>
<dbReference type="GO" id="GO:0071555">
    <property type="term" value="P:cell wall organization"/>
    <property type="evidence" value="ECO:0007669"/>
    <property type="project" value="UniProtKB-UniRule"/>
</dbReference>
<reference evidence="3 4" key="1">
    <citation type="submission" date="2016-12" db="EMBL/GenBank/DDBJ databases">
        <title>Comparative genomics of Bartonella apis.</title>
        <authorList>
            <person name="Engel P."/>
        </authorList>
    </citation>
    <scope>NUCLEOTIDE SEQUENCE [LARGE SCALE GENOMIC DNA]</scope>
    <source>
        <strain evidence="3 4">PEB0149</strain>
    </source>
</reference>
<dbReference type="AlphaFoldDB" id="A0A1R0FBP1"/>
<feature type="active site" description="Proton donor/acceptor" evidence="1">
    <location>
        <position position="150"/>
    </location>
</feature>
<dbReference type="PANTHER" id="PTHR38589">
    <property type="entry name" value="BLR0621 PROTEIN"/>
    <property type="match status" value="1"/>
</dbReference>
<feature type="active site" description="Nucleophile" evidence="1">
    <location>
        <position position="162"/>
    </location>
</feature>
<dbReference type="GO" id="GO:0016740">
    <property type="term" value="F:transferase activity"/>
    <property type="evidence" value="ECO:0007669"/>
    <property type="project" value="InterPro"/>
</dbReference>
<keyword evidence="1" id="KW-0133">Cell shape</keyword>
<sequence length="199" mass="22743">MQVPLIRNPLKTPKIVPFIFVRKKCGVTTQGILAIGQYRFPCALGRNGLTTRKREGDGATPIAVMPILGGFKKNNFPNLPHHLLKLHHVKPSDGWCDQSWDTNYNRPVRLPYKNSAERLCRRDDLYDIVLIPDWNIRRRIQNCGSAIFFHLARPDFSPTEGCIAISRRTMERILPFISRETKLITLGSITRSQPALVTR</sequence>
<comment type="caution">
    <text evidence="3">The sequence shown here is derived from an EMBL/GenBank/DDBJ whole genome shotgun (WGS) entry which is preliminary data.</text>
</comment>
<dbReference type="EMBL" id="LXYT01000001">
    <property type="protein sequence ID" value="OLY44385.1"/>
    <property type="molecule type" value="Genomic_DNA"/>
</dbReference>
<dbReference type="Pfam" id="PF03734">
    <property type="entry name" value="YkuD"/>
    <property type="match status" value="1"/>
</dbReference>
<dbReference type="PANTHER" id="PTHR38589:SF1">
    <property type="entry name" value="BLR0621 PROTEIN"/>
    <property type="match status" value="1"/>
</dbReference>
<keyword evidence="4" id="KW-1185">Reference proteome</keyword>
<dbReference type="OrthoDB" id="9804204at2"/>
<dbReference type="GO" id="GO:0008360">
    <property type="term" value="P:regulation of cell shape"/>
    <property type="evidence" value="ECO:0007669"/>
    <property type="project" value="UniProtKB-UniRule"/>
</dbReference>
<feature type="domain" description="L,D-TPase catalytic" evidence="2">
    <location>
        <begin position="14"/>
        <end position="186"/>
    </location>
</feature>
<evidence type="ECO:0000313" key="4">
    <source>
        <dbReference type="Proteomes" id="UP000187344"/>
    </source>
</evidence>
<evidence type="ECO:0000259" key="2">
    <source>
        <dbReference type="PROSITE" id="PS52029"/>
    </source>
</evidence>
<organism evidence="3 4">
    <name type="scientific">Bartonella apis</name>
    <dbReference type="NCBI Taxonomy" id="1686310"/>
    <lineage>
        <taxon>Bacteria</taxon>
        <taxon>Pseudomonadati</taxon>
        <taxon>Pseudomonadota</taxon>
        <taxon>Alphaproteobacteria</taxon>
        <taxon>Hyphomicrobiales</taxon>
        <taxon>Bartonellaceae</taxon>
        <taxon>Bartonella</taxon>
    </lineage>
</organism>
<proteinExistence type="predicted"/>
<evidence type="ECO:0000313" key="3">
    <source>
        <dbReference type="EMBL" id="OLY44385.1"/>
    </source>
</evidence>
<gene>
    <name evidence="3" type="ORF">PEB0149_018540</name>
</gene>
<name>A0A1R0FBP1_9HYPH</name>
<evidence type="ECO:0000256" key="1">
    <source>
        <dbReference type="PROSITE-ProRule" id="PRU01373"/>
    </source>
</evidence>
<comment type="pathway">
    <text evidence="1">Cell wall biogenesis; peptidoglycan biosynthesis.</text>
</comment>
<protein>
    <submittedName>
        <fullName evidence="3">L,D-peptidoglycan transpeptidase YkuD, ErfK/YbiS/YcfS/YnhG family</fullName>
    </submittedName>
</protein>
<accession>A0A1R0FBP1</accession>
<dbReference type="PROSITE" id="PS52029">
    <property type="entry name" value="LD_TPASE"/>
    <property type="match status" value="1"/>
</dbReference>
<dbReference type="RefSeq" id="WP_075869522.1">
    <property type="nucleotide sequence ID" value="NZ_CALYQA010000002.1"/>
</dbReference>
<dbReference type="InterPro" id="IPR005490">
    <property type="entry name" value="LD_TPept_cat_dom"/>
</dbReference>